<name>A0A7C5LVQ7_9PROT</name>
<sequence>MQDTDLRDTESILVDVEITNPEIDLLINKHYETLKTIARAKRRRASFNHTLLTSDILHESWLKLRALGNWQDENHFLRTAAIAMRHVLCDHARAKLAQKRGEGAGHLSYDDVADFLPEFGECPEQIVSICDLVQKLAKINPRLVHIVDLRYFGGFTEVETAEILGITDRTVRRDWRTAKAWLASELGANAA</sequence>
<evidence type="ECO:0000259" key="1">
    <source>
        <dbReference type="Pfam" id="PF07638"/>
    </source>
</evidence>
<dbReference type="SUPFAM" id="SSF88659">
    <property type="entry name" value="Sigma3 and sigma4 domains of RNA polymerase sigma factors"/>
    <property type="match status" value="1"/>
</dbReference>
<evidence type="ECO:0000313" key="2">
    <source>
        <dbReference type="EMBL" id="HHL42076.1"/>
    </source>
</evidence>
<feature type="domain" description="RNA polymerase sigma-70 ECF-like HTH" evidence="1">
    <location>
        <begin position="25"/>
        <end position="186"/>
    </location>
</feature>
<dbReference type="InterPro" id="IPR013324">
    <property type="entry name" value="RNA_pol_sigma_r3/r4-like"/>
</dbReference>
<comment type="caution">
    <text evidence="2">The sequence shown here is derived from an EMBL/GenBank/DDBJ whole genome shotgun (WGS) entry which is preliminary data.</text>
</comment>
<accession>A0A7C5LVQ7</accession>
<dbReference type="InterPro" id="IPR036388">
    <property type="entry name" value="WH-like_DNA-bd_sf"/>
</dbReference>
<proteinExistence type="predicted"/>
<dbReference type="Proteomes" id="UP000885830">
    <property type="component" value="Unassembled WGS sequence"/>
</dbReference>
<dbReference type="InterPro" id="IPR011517">
    <property type="entry name" value="RNA_pol_sigma70_ECF-like"/>
</dbReference>
<gene>
    <name evidence="2" type="ORF">ENJ42_00530</name>
</gene>
<dbReference type="EMBL" id="DRMJ01000024">
    <property type="protein sequence ID" value="HHL42076.1"/>
    <property type="molecule type" value="Genomic_DNA"/>
</dbReference>
<dbReference type="AlphaFoldDB" id="A0A7C5LVQ7"/>
<dbReference type="NCBIfam" id="TIGR02937">
    <property type="entry name" value="sigma70-ECF"/>
    <property type="match status" value="1"/>
</dbReference>
<dbReference type="GO" id="GO:0003700">
    <property type="term" value="F:DNA-binding transcription factor activity"/>
    <property type="evidence" value="ECO:0007669"/>
    <property type="project" value="InterPro"/>
</dbReference>
<reference evidence="2" key="1">
    <citation type="journal article" date="2020" name="mSystems">
        <title>Genome- and Community-Level Interaction Insights into Carbon Utilization and Element Cycling Functions of Hydrothermarchaeota in Hydrothermal Sediment.</title>
        <authorList>
            <person name="Zhou Z."/>
            <person name="Liu Y."/>
            <person name="Xu W."/>
            <person name="Pan J."/>
            <person name="Luo Z.H."/>
            <person name="Li M."/>
        </authorList>
    </citation>
    <scope>NUCLEOTIDE SEQUENCE [LARGE SCALE GENOMIC DNA]</scope>
    <source>
        <strain evidence="2">HyVt-485</strain>
    </source>
</reference>
<protein>
    <submittedName>
        <fullName evidence="2">Sigma-70 family RNA polymerase sigma factor</fullName>
    </submittedName>
</protein>
<dbReference type="GO" id="GO:0006352">
    <property type="term" value="P:DNA-templated transcription initiation"/>
    <property type="evidence" value="ECO:0007669"/>
    <property type="project" value="InterPro"/>
</dbReference>
<organism evidence="2">
    <name type="scientific">Hellea balneolensis</name>
    <dbReference type="NCBI Taxonomy" id="287478"/>
    <lineage>
        <taxon>Bacteria</taxon>
        <taxon>Pseudomonadati</taxon>
        <taxon>Pseudomonadota</taxon>
        <taxon>Alphaproteobacteria</taxon>
        <taxon>Maricaulales</taxon>
        <taxon>Robiginitomaculaceae</taxon>
        <taxon>Hellea</taxon>
    </lineage>
</organism>
<dbReference type="Gene3D" id="1.10.10.10">
    <property type="entry name" value="Winged helix-like DNA-binding domain superfamily/Winged helix DNA-binding domain"/>
    <property type="match status" value="1"/>
</dbReference>
<dbReference type="InterPro" id="IPR053812">
    <property type="entry name" value="HTH_Sigma70_ECF-like"/>
</dbReference>
<dbReference type="InterPro" id="IPR014284">
    <property type="entry name" value="RNA_pol_sigma-70_dom"/>
</dbReference>
<dbReference type="Pfam" id="PF07638">
    <property type="entry name" value="Sigma70_ECF"/>
    <property type="match status" value="1"/>
</dbReference>
<dbReference type="NCBIfam" id="TIGR02999">
    <property type="entry name" value="Sig-70_X6"/>
    <property type="match status" value="1"/>
</dbReference>